<dbReference type="PROSITE" id="PS50181">
    <property type="entry name" value="FBOX"/>
    <property type="match status" value="1"/>
</dbReference>
<dbReference type="Proteomes" id="UP000186601">
    <property type="component" value="Unassembled WGS sequence"/>
</dbReference>
<evidence type="ECO:0000313" key="3">
    <source>
        <dbReference type="Proteomes" id="UP000186601"/>
    </source>
</evidence>
<dbReference type="EMBL" id="MLYV02000016">
    <property type="protein sequence ID" value="PSS37945.1"/>
    <property type="molecule type" value="Genomic_DNA"/>
</dbReference>
<protein>
    <recommendedName>
        <fullName evidence="1">F-box domain-containing protein</fullName>
    </recommendedName>
</protein>
<evidence type="ECO:0000259" key="1">
    <source>
        <dbReference type="PROSITE" id="PS50181"/>
    </source>
</evidence>
<dbReference type="Pfam" id="PF12937">
    <property type="entry name" value="F-box-like"/>
    <property type="match status" value="2"/>
</dbReference>
<organism evidence="2 3">
    <name type="scientific">Hermanssonia centrifuga</name>
    <dbReference type="NCBI Taxonomy" id="98765"/>
    <lineage>
        <taxon>Eukaryota</taxon>
        <taxon>Fungi</taxon>
        <taxon>Dikarya</taxon>
        <taxon>Basidiomycota</taxon>
        <taxon>Agaricomycotina</taxon>
        <taxon>Agaricomycetes</taxon>
        <taxon>Polyporales</taxon>
        <taxon>Meruliaceae</taxon>
        <taxon>Hermanssonia</taxon>
    </lineage>
</organism>
<evidence type="ECO:0000313" key="2">
    <source>
        <dbReference type="EMBL" id="PSS37945.1"/>
    </source>
</evidence>
<feature type="domain" description="F-box" evidence="1">
    <location>
        <begin position="1"/>
        <end position="43"/>
    </location>
</feature>
<dbReference type="SUPFAM" id="SSF81383">
    <property type="entry name" value="F-box domain"/>
    <property type="match status" value="2"/>
</dbReference>
<gene>
    <name evidence="2" type="ORF">PHLCEN_2v202</name>
</gene>
<sequence length="677" mass="75603">MDALPVELLCAIFTEVEKEDLPSCTSVSQQWRQITLPLLFNDLRISFLQDEREEPATLQWHRTNSPVLLPTFLEFLKRSPDIATYVRSLALTAWTDENGLALVQDSEGPELHEDSDSDDSEIDLPVALMQTNPETLFLVLVQLPSLANLKLIDVAVGENHEPSLELVVDRHLDRLSLIFEGLISKHYQGQTLPKHILRPLSFFRSVNALSLSDISMHDTSLVDGSGMAGWPLPQYAFKHLEILDVFTPGLLFSTLMLSRSLFQSVETFKMQNIIHSGHIDMVVFENIIAQVSPSLLYLEPPDFELLYAIFAQMGKQDLASCSLVSGQWRQITLPLLFEKLYIRYSVANQGMCESEDKDSTFPSVFLDGTDNDDPVTLDWERCPSDAPLPSLMAFLKRSPDIAASVHFLALHQNGGTGATNPDMLCRMVGENYQPSPEPIVNRHLDRLGCSFYHTDCATRSLKTVVRVLAFFRSVHTLSLQGISKDEALEDADIARLPMPLYAFSHLQVKNVALLPFISLMQSKSLLRNIETLDIEKVGDRSLYRDPQALGSLLVQMSPTLLHFVVPEPLHTVILCLTVAMDAEDAADRLRGVGPDIMRLEDTLLALTTASLRQVVLSFKTHCTGKVGMSQGVVSYFTDVFPRLHKNGILKVYLDNAETDSVLIPTHLALSPSHVCFP</sequence>
<comment type="caution">
    <text evidence="2">The sequence shown here is derived from an EMBL/GenBank/DDBJ whole genome shotgun (WGS) entry which is preliminary data.</text>
</comment>
<reference evidence="2 3" key="1">
    <citation type="submission" date="2018-02" db="EMBL/GenBank/DDBJ databases">
        <title>Genome sequence of the basidiomycete white-rot fungus Phlebia centrifuga.</title>
        <authorList>
            <person name="Granchi Z."/>
            <person name="Peng M."/>
            <person name="de Vries R.P."/>
            <person name="Hilden K."/>
            <person name="Makela M.R."/>
            <person name="Grigoriev I."/>
            <person name="Riley R."/>
        </authorList>
    </citation>
    <scope>NUCLEOTIDE SEQUENCE [LARGE SCALE GENOMIC DNA]</scope>
    <source>
        <strain evidence="2 3">FBCC195</strain>
    </source>
</reference>
<dbReference type="InterPro" id="IPR001810">
    <property type="entry name" value="F-box_dom"/>
</dbReference>
<proteinExistence type="predicted"/>
<dbReference type="SMART" id="SM00256">
    <property type="entry name" value="FBOX"/>
    <property type="match status" value="2"/>
</dbReference>
<accession>A0A2R6S6Q8</accession>
<name>A0A2R6S6Q8_9APHY</name>
<dbReference type="Gene3D" id="1.20.1280.50">
    <property type="match status" value="1"/>
</dbReference>
<keyword evidence="3" id="KW-1185">Reference proteome</keyword>
<dbReference type="InterPro" id="IPR036047">
    <property type="entry name" value="F-box-like_dom_sf"/>
</dbReference>
<dbReference type="AlphaFoldDB" id="A0A2R6S6Q8"/>